<feature type="transmembrane region" description="Helical" evidence="6">
    <location>
        <begin position="21"/>
        <end position="43"/>
    </location>
</feature>
<feature type="transmembrane region" description="Helical" evidence="6">
    <location>
        <begin position="97"/>
        <end position="124"/>
    </location>
</feature>
<reference evidence="7 8" key="1">
    <citation type="submission" date="2018-10" db="EMBL/GenBank/DDBJ databases">
        <title>Genome sequencing of Pedobacter jejuensis TNB23.</title>
        <authorList>
            <person name="Cho Y.-J."/>
            <person name="Cho A."/>
            <person name="Kim O.-S."/>
        </authorList>
    </citation>
    <scope>NUCLEOTIDE SEQUENCE [LARGE SCALE GENOMIC DNA]</scope>
    <source>
        <strain evidence="7 8">TNB23</strain>
    </source>
</reference>
<keyword evidence="4 6" id="KW-1133">Transmembrane helix</keyword>
<evidence type="ECO:0000256" key="1">
    <source>
        <dbReference type="ARBA" id="ARBA00004651"/>
    </source>
</evidence>
<dbReference type="Proteomes" id="UP000274046">
    <property type="component" value="Unassembled WGS sequence"/>
</dbReference>
<dbReference type="InterPro" id="IPR050833">
    <property type="entry name" value="Poly_Biosynth_Transport"/>
</dbReference>
<sequence length="453" mass="51364">MYTLQRLTQLLKLNDTKTKTVFRNVFFSFFIKTINIAVNFLTIPLVLSFLSTTQYGIWLTLTAILSWFSFFDLGLGNGLRNKLTTSIADKNYEDGKIYVSTTYGSLAVIFGVLLIVFLIVNPFVNWTLVFNAPPSAASDLKMAVTYAISLLFVQFVLRLIITVLLALQRSALADLVNVIVQILVFFGLYLLKFYHFSTLAYVALVYSVIPVFVFLIVSLFLFSTTYKHLRPSFSHVRLEHAKGLLNIGLNFFIIQIAALVIYASDNFIISQLFTPSDVTTYNIAFKYFSVGSIFFTIILTPFWSMTTKAFAEKDLDWIKKTMKKLFIFWAFLVCILILQLLISEKLYSIWTNNAIGVPLSLSIIMCLYYIIITWGSIFSNFLNGVGKVKLQLYFATASMILNIPLAITFIKVFKFGIIGIPMATIIVTGIASLISYLQYRKIVNLSATGIWNR</sequence>
<feature type="transmembrane region" description="Helical" evidence="6">
    <location>
        <begin position="325"/>
        <end position="342"/>
    </location>
</feature>
<evidence type="ECO:0000313" key="7">
    <source>
        <dbReference type="EMBL" id="RNL56901.1"/>
    </source>
</evidence>
<comment type="caution">
    <text evidence="7">The sequence shown here is derived from an EMBL/GenBank/DDBJ whole genome shotgun (WGS) entry which is preliminary data.</text>
</comment>
<dbReference type="GO" id="GO:0005886">
    <property type="term" value="C:plasma membrane"/>
    <property type="evidence" value="ECO:0007669"/>
    <property type="project" value="UniProtKB-SubCell"/>
</dbReference>
<evidence type="ECO:0000256" key="6">
    <source>
        <dbReference type="SAM" id="Phobius"/>
    </source>
</evidence>
<dbReference type="Pfam" id="PF01943">
    <property type="entry name" value="Polysacc_synt"/>
    <property type="match status" value="1"/>
</dbReference>
<evidence type="ECO:0000313" key="8">
    <source>
        <dbReference type="Proteomes" id="UP000274046"/>
    </source>
</evidence>
<dbReference type="PANTHER" id="PTHR30250:SF11">
    <property type="entry name" value="O-ANTIGEN TRANSPORTER-RELATED"/>
    <property type="match status" value="1"/>
</dbReference>
<keyword evidence="3 6" id="KW-0812">Transmembrane</keyword>
<evidence type="ECO:0000256" key="4">
    <source>
        <dbReference type="ARBA" id="ARBA00022989"/>
    </source>
</evidence>
<evidence type="ECO:0000256" key="3">
    <source>
        <dbReference type="ARBA" id="ARBA00022692"/>
    </source>
</evidence>
<feature type="transmembrane region" description="Helical" evidence="6">
    <location>
        <begin position="144"/>
        <end position="167"/>
    </location>
</feature>
<feature type="transmembrane region" description="Helical" evidence="6">
    <location>
        <begin position="283"/>
        <end position="304"/>
    </location>
</feature>
<evidence type="ECO:0000256" key="2">
    <source>
        <dbReference type="ARBA" id="ARBA00022475"/>
    </source>
</evidence>
<gene>
    <name evidence="7" type="ORF">D7004_00350</name>
</gene>
<proteinExistence type="predicted"/>
<feature type="transmembrane region" description="Helical" evidence="6">
    <location>
        <begin position="55"/>
        <end position="76"/>
    </location>
</feature>
<dbReference type="OrthoDB" id="512217at2"/>
<accession>A0A3N0C4D3</accession>
<dbReference type="AlphaFoldDB" id="A0A3N0C4D3"/>
<feature type="transmembrane region" description="Helical" evidence="6">
    <location>
        <begin position="174"/>
        <end position="194"/>
    </location>
</feature>
<dbReference type="EMBL" id="RBEE01000001">
    <property type="protein sequence ID" value="RNL56901.1"/>
    <property type="molecule type" value="Genomic_DNA"/>
</dbReference>
<keyword evidence="5 6" id="KW-0472">Membrane</keyword>
<evidence type="ECO:0000256" key="5">
    <source>
        <dbReference type="ARBA" id="ARBA00023136"/>
    </source>
</evidence>
<feature type="transmembrane region" description="Helical" evidence="6">
    <location>
        <begin position="200"/>
        <end position="222"/>
    </location>
</feature>
<dbReference type="InterPro" id="IPR002797">
    <property type="entry name" value="Polysacc_synth"/>
</dbReference>
<organism evidence="7 8">
    <name type="scientific">Pedobacter jejuensis</name>
    <dbReference type="NCBI Taxonomy" id="1268550"/>
    <lineage>
        <taxon>Bacteria</taxon>
        <taxon>Pseudomonadati</taxon>
        <taxon>Bacteroidota</taxon>
        <taxon>Sphingobacteriia</taxon>
        <taxon>Sphingobacteriales</taxon>
        <taxon>Sphingobacteriaceae</taxon>
        <taxon>Pedobacter</taxon>
    </lineage>
</organism>
<dbReference type="PANTHER" id="PTHR30250">
    <property type="entry name" value="PST FAMILY PREDICTED COLANIC ACID TRANSPORTER"/>
    <property type="match status" value="1"/>
</dbReference>
<keyword evidence="8" id="KW-1185">Reference proteome</keyword>
<keyword evidence="2" id="KW-1003">Cell membrane</keyword>
<protein>
    <submittedName>
        <fullName evidence="7">Polysaccharide biosynthesis protein</fullName>
    </submittedName>
</protein>
<name>A0A3N0C4D3_9SPHI</name>
<feature type="transmembrane region" description="Helical" evidence="6">
    <location>
        <begin position="390"/>
        <end position="410"/>
    </location>
</feature>
<feature type="transmembrane region" description="Helical" evidence="6">
    <location>
        <begin position="416"/>
        <end position="437"/>
    </location>
</feature>
<feature type="transmembrane region" description="Helical" evidence="6">
    <location>
        <begin position="354"/>
        <end position="378"/>
    </location>
</feature>
<comment type="subcellular location">
    <subcellularLocation>
        <location evidence="1">Cell membrane</location>
        <topology evidence="1">Multi-pass membrane protein</topology>
    </subcellularLocation>
</comment>
<feature type="transmembrane region" description="Helical" evidence="6">
    <location>
        <begin position="243"/>
        <end position="263"/>
    </location>
</feature>